<dbReference type="EMBL" id="CM039426">
    <property type="protein sequence ID" value="KAI4356346.1"/>
    <property type="molecule type" value="Genomic_DNA"/>
</dbReference>
<accession>A0ACB9Q6G2</accession>
<protein>
    <submittedName>
        <fullName evidence="1">Uncharacterized protein</fullName>
    </submittedName>
</protein>
<comment type="caution">
    <text evidence="1">The sequence shown here is derived from an EMBL/GenBank/DDBJ whole genome shotgun (WGS) entry which is preliminary data.</text>
</comment>
<organism evidence="1 2">
    <name type="scientific">Bauhinia variegata</name>
    <name type="common">Purple orchid tree</name>
    <name type="synonym">Phanera variegata</name>
    <dbReference type="NCBI Taxonomy" id="167791"/>
    <lineage>
        <taxon>Eukaryota</taxon>
        <taxon>Viridiplantae</taxon>
        <taxon>Streptophyta</taxon>
        <taxon>Embryophyta</taxon>
        <taxon>Tracheophyta</taxon>
        <taxon>Spermatophyta</taxon>
        <taxon>Magnoliopsida</taxon>
        <taxon>eudicotyledons</taxon>
        <taxon>Gunneridae</taxon>
        <taxon>Pentapetalae</taxon>
        <taxon>rosids</taxon>
        <taxon>fabids</taxon>
        <taxon>Fabales</taxon>
        <taxon>Fabaceae</taxon>
        <taxon>Cercidoideae</taxon>
        <taxon>Cercideae</taxon>
        <taxon>Bauhiniinae</taxon>
        <taxon>Bauhinia</taxon>
    </lineage>
</organism>
<name>A0ACB9Q6G2_BAUVA</name>
<gene>
    <name evidence="1" type="ORF">L6164_000376</name>
</gene>
<sequence>MAEKENCESDLMDVLISNFEDQAVISGHKREIVIKATALTLILTGSGSTAITLSWALSLLLNHPKVLQAAQQELDTHVDNNKWVQESDIKDLKYLQAIVKETFRLYPPAPLTGIREAMEDCTVAGYHVPKGTRLLINIWMLHRDPQVWSNPNEFQPERFMNTHQNLDYRGQNFEYIPFSSGRRSCPAMMFGTQVVHLTLARLIQGFEMSTVASAPVDMSEGLGVAMPKLNPVEVMLKPRLPSELYQSL</sequence>
<keyword evidence="2" id="KW-1185">Reference proteome</keyword>
<reference evidence="1 2" key="1">
    <citation type="journal article" date="2022" name="DNA Res.">
        <title>Chromosomal-level genome assembly of the orchid tree Bauhinia variegata (Leguminosae; Cercidoideae) supports the allotetraploid origin hypothesis of Bauhinia.</title>
        <authorList>
            <person name="Zhong Y."/>
            <person name="Chen Y."/>
            <person name="Zheng D."/>
            <person name="Pang J."/>
            <person name="Liu Y."/>
            <person name="Luo S."/>
            <person name="Meng S."/>
            <person name="Qian L."/>
            <person name="Wei D."/>
            <person name="Dai S."/>
            <person name="Zhou R."/>
        </authorList>
    </citation>
    <scope>NUCLEOTIDE SEQUENCE [LARGE SCALE GENOMIC DNA]</scope>
    <source>
        <strain evidence="1">BV-YZ2020</strain>
    </source>
</reference>
<evidence type="ECO:0000313" key="1">
    <source>
        <dbReference type="EMBL" id="KAI4356346.1"/>
    </source>
</evidence>
<evidence type="ECO:0000313" key="2">
    <source>
        <dbReference type="Proteomes" id="UP000828941"/>
    </source>
</evidence>
<dbReference type="Proteomes" id="UP000828941">
    <property type="component" value="Chromosome 1"/>
</dbReference>
<proteinExistence type="predicted"/>